<dbReference type="Pfam" id="PF00081">
    <property type="entry name" value="Sod_Fe_N"/>
    <property type="match status" value="1"/>
</dbReference>
<evidence type="ECO:0000256" key="4">
    <source>
        <dbReference type="ARBA" id="ARBA00023002"/>
    </source>
</evidence>
<feature type="binding site" evidence="5">
    <location>
        <position position="60"/>
    </location>
    <ligand>
        <name>Mn(2+)</name>
        <dbReference type="ChEBI" id="CHEBI:29035"/>
    </ligand>
</feature>
<feature type="chain" id="PRO_5037180468" description="Superoxide dismutase" evidence="7">
    <location>
        <begin position="28"/>
        <end position="229"/>
    </location>
</feature>
<evidence type="ECO:0000256" key="3">
    <source>
        <dbReference type="ARBA" id="ARBA00022723"/>
    </source>
</evidence>
<dbReference type="PANTHER" id="PTHR42769">
    <property type="entry name" value="SUPEROXIDE DISMUTASE"/>
    <property type="match status" value="1"/>
</dbReference>
<dbReference type="PROSITE" id="PS51318">
    <property type="entry name" value="TAT"/>
    <property type="match status" value="1"/>
</dbReference>
<feature type="signal peptide" evidence="7">
    <location>
        <begin position="1"/>
        <end position="27"/>
    </location>
</feature>
<dbReference type="InterPro" id="IPR006311">
    <property type="entry name" value="TAT_signal"/>
</dbReference>
<dbReference type="InterPro" id="IPR036324">
    <property type="entry name" value="Mn/Fe_SOD_N_sf"/>
</dbReference>
<dbReference type="PIRSF" id="PIRSF000349">
    <property type="entry name" value="SODismutase"/>
    <property type="match status" value="1"/>
</dbReference>
<evidence type="ECO:0000256" key="6">
    <source>
        <dbReference type="RuleBase" id="RU000414"/>
    </source>
</evidence>
<evidence type="ECO:0000256" key="2">
    <source>
        <dbReference type="ARBA" id="ARBA00012682"/>
    </source>
</evidence>
<dbReference type="RefSeq" id="WP_188854689.1">
    <property type="nucleotide sequence ID" value="NZ_BMJJ01000013.1"/>
</dbReference>
<reference evidence="10" key="1">
    <citation type="journal article" date="2014" name="Int. J. Syst. Evol. Microbiol.">
        <title>Complete genome sequence of Corynebacterium casei LMG S-19264T (=DSM 44701T), isolated from a smear-ripened cheese.</title>
        <authorList>
            <consortium name="US DOE Joint Genome Institute (JGI-PGF)"/>
            <person name="Walter F."/>
            <person name="Albersmeier A."/>
            <person name="Kalinowski J."/>
            <person name="Ruckert C."/>
        </authorList>
    </citation>
    <scope>NUCLEOTIDE SEQUENCE</scope>
    <source>
        <strain evidence="10">CGMCC 1.15493</strain>
    </source>
</reference>
<feature type="binding site" evidence="5">
    <location>
        <position position="192"/>
    </location>
    <ligand>
        <name>Mn(2+)</name>
        <dbReference type="ChEBI" id="CHEBI:29035"/>
    </ligand>
</feature>
<feature type="binding site" evidence="5">
    <location>
        <position position="196"/>
    </location>
    <ligand>
        <name>Mn(2+)</name>
        <dbReference type="ChEBI" id="CHEBI:29035"/>
    </ligand>
</feature>
<dbReference type="PANTHER" id="PTHR42769:SF3">
    <property type="entry name" value="SUPEROXIDE DISMUTASE [FE] 2, CHLOROPLASTIC"/>
    <property type="match status" value="1"/>
</dbReference>
<dbReference type="SUPFAM" id="SSF54719">
    <property type="entry name" value="Fe,Mn superoxide dismutase (SOD), C-terminal domain"/>
    <property type="match status" value="1"/>
</dbReference>
<gene>
    <name evidence="10" type="primary">sodBIII</name>
    <name evidence="10" type="ORF">GCM10011335_44910</name>
</gene>
<dbReference type="GO" id="GO:0004784">
    <property type="term" value="F:superoxide dismutase activity"/>
    <property type="evidence" value="ECO:0007669"/>
    <property type="project" value="UniProtKB-EC"/>
</dbReference>
<comment type="similarity">
    <text evidence="1 6">Belongs to the iron/manganese superoxide dismutase family.</text>
</comment>
<evidence type="ECO:0000256" key="5">
    <source>
        <dbReference type="PIRSR" id="PIRSR000349-1"/>
    </source>
</evidence>
<comment type="catalytic activity">
    <reaction evidence="6">
        <text>2 superoxide + 2 H(+) = H2O2 + O2</text>
        <dbReference type="Rhea" id="RHEA:20696"/>
        <dbReference type="ChEBI" id="CHEBI:15378"/>
        <dbReference type="ChEBI" id="CHEBI:15379"/>
        <dbReference type="ChEBI" id="CHEBI:16240"/>
        <dbReference type="ChEBI" id="CHEBI:18421"/>
        <dbReference type="EC" id="1.15.1.1"/>
    </reaction>
</comment>
<dbReference type="InterPro" id="IPR019833">
    <property type="entry name" value="Mn/Fe_SOD_BS"/>
</dbReference>
<feature type="domain" description="Manganese/iron superoxide dismutase C-terminal" evidence="9">
    <location>
        <begin position="125"/>
        <end position="225"/>
    </location>
</feature>
<dbReference type="SUPFAM" id="SSF46609">
    <property type="entry name" value="Fe,Mn superoxide dismutase (SOD), N-terminal domain"/>
    <property type="match status" value="1"/>
</dbReference>
<reference evidence="10" key="2">
    <citation type="submission" date="2020-09" db="EMBL/GenBank/DDBJ databases">
        <authorList>
            <person name="Sun Q."/>
            <person name="Zhou Y."/>
        </authorList>
    </citation>
    <scope>NUCLEOTIDE SEQUENCE</scope>
    <source>
        <strain evidence="10">CGMCC 1.15493</strain>
    </source>
</reference>
<dbReference type="Gene3D" id="3.55.40.20">
    <property type="entry name" value="Iron/manganese superoxide dismutase, C-terminal domain"/>
    <property type="match status" value="1"/>
</dbReference>
<comment type="function">
    <text evidence="6">Destroys radicals which are normally produced within the cells and which are toxic to biological systems.</text>
</comment>
<organism evidence="10 11">
    <name type="scientific">Aureimonas glaciei</name>
    <dbReference type="NCBI Taxonomy" id="1776957"/>
    <lineage>
        <taxon>Bacteria</taxon>
        <taxon>Pseudomonadati</taxon>
        <taxon>Pseudomonadota</taxon>
        <taxon>Alphaproteobacteria</taxon>
        <taxon>Hyphomicrobiales</taxon>
        <taxon>Aurantimonadaceae</taxon>
        <taxon>Aureimonas</taxon>
    </lineage>
</organism>
<evidence type="ECO:0000256" key="7">
    <source>
        <dbReference type="SAM" id="SignalP"/>
    </source>
</evidence>
<evidence type="ECO:0000259" key="9">
    <source>
        <dbReference type="Pfam" id="PF02777"/>
    </source>
</evidence>
<comment type="caution">
    <text evidence="10">The sequence shown here is derived from an EMBL/GenBank/DDBJ whole genome shotgun (WGS) entry which is preliminary data.</text>
</comment>
<feature type="domain" description="Manganese/iron superoxide dismutase N-terminal" evidence="8">
    <location>
        <begin position="36"/>
        <end position="118"/>
    </location>
</feature>
<keyword evidence="7" id="KW-0732">Signal</keyword>
<dbReference type="EMBL" id="BMJJ01000013">
    <property type="protein sequence ID" value="GGD37034.1"/>
    <property type="molecule type" value="Genomic_DNA"/>
</dbReference>
<dbReference type="Pfam" id="PF02777">
    <property type="entry name" value="Sod_Fe_C"/>
    <property type="match status" value="1"/>
</dbReference>
<dbReference type="GO" id="GO:0046872">
    <property type="term" value="F:metal ion binding"/>
    <property type="evidence" value="ECO:0007669"/>
    <property type="project" value="UniProtKB-KW"/>
</dbReference>
<evidence type="ECO:0000313" key="11">
    <source>
        <dbReference type="Proteomes" id="UP000613160"/>
    </source>
</evidence>
<dbReference type="AlphaFoldDB" id="A0A916YA02"/>
<keyword evidence="4 6" id="KW-0560">Oxidoreductase</keyword>
<dbReference type="InterPro" id="IPR036314">
    <property type="entry name" value="SOD_C_sf"/>
</dbReference>
<sequence length="229" mass="24613">MPIDRRSLLALSSAAAAATFLPRTAAAQATAAAAGFTQPPLPYAEDALAPTISAKTVGLHYGKHHKSYFTKLNELAPGTPFEGLSLQEAITKAKADGNQAIFDNAGQAWNHVFYWNQFEDGPAAPEGAFLEAVNRDFGSVDEMKAAMVAEAGKVFGTGWVWLVAGDGKLEILGLQDAGNPIAEGKTPLAGVDVWEHAYYLDYENRRPDHVKAVLDNLVNWRFVGEQMPA</sequence>
<dbReference type="Gene3D" id="1.10.287.990">
    <property type="entry name" value="Fe,Mn superoxide dismutase (SOD) domain"/>
    <property type="match status" value="1"/>
</dbReference>
<evidence type="ECO:0000259" key="8">
    <source>
        <dbReference type="Pfam" id="PF00081"/>
    </source>
</evidence>
<protein>
    <recommendedName>
        <fullName evidence="2 6">Superoxide dismutase</fullName>
        <ecNumber evidence="2 6">1.15.1.1</ecNumber>
    </recommendedName>
</protein>
<feature type="binding site" evidence="5">
    <location>
        <position position="111"/>
    </location>
    <ligand>
        <name>Mn(2+)</name>
        <dbReference type="ChEBI" id="CHEBI:29035"/>
    </ligand>
</feature>
<name>A0A916YA02_9HYPH</name>
<evidence type="ECO:0000256" key="1">
    <source>
        <dbReference type="ARBA" id="ARBA00008714"/>
    </source>
</evidence>
<dbReference type="PRINTS" id="PR01703">
    <property type="entry name" value="MNSODISMTASE"/>
</dbReference>
<proteinExistence type="inferred from homology"/>
<dbReference type="PROSITE" id="PS00088">
    <property type="entry name" value="SOD_MN"/>
    <property type="match status" value="1"/>
</dbReference>
<dbReference type="EC" id="1.15.1.1" evidence="2 6"/>
<accession>A0A916YA02</accession>
<evidence type="ECO:0000313" key="10">
    <source>
        <dbReference type="EMBL" id="GGD37034.1"/>
    </source>
</evidence>
<keyword evidence="3 5" id="KW-0479">Metal-binding</keyword>
<dbReference type="InterPro" id="IPR019831">
    <property type="entry name" value="Mn/Fe_SOD_N"/>
</dbReference>
<dbReference type="Proteomes" id="UP000613160">
    <property type="component" value="Unassembled WGS sequence"/>
</dbReference>
<keyword evidence="11" id="KW-1185">Reference proteome</keyword>
<dbReference type="InterPro" id="IPR019832">
    <property type="entry name" value="Mn/Fe_SOD_C"/>
</dbReference>
<dbReference type="InterPro" id="IPR001189">
    <property type="entry name" value="Mn/Fe_SOD"/>
</dbReference>